<name>D1C1P7_SPHTD</name>
<dbReference type="Pfam" id="PF16326">
    <property type="entry name" value="ABC_tran_CTD"/>
    <property type="match status" value="1"/>
</dbReference>
<dbReference type="SMART" id="SM00382">
    <property type="entry name" value="AAA"/>
    <property type="match status" value="2"/>
</dbReference>
<dbReference type="AlphaFoldDB" id="D1C1P7"/>
<dbReference type="eggNOG" id="COG0488">
    <property type="taxonomic scope" value="Bacteria"/>
</dbReference>
<feature type="domain" description="ABC transporter" evidence="8">
    <location>
        <begin position="6"/>
        <end position="261"/>
    </location>
</feature>
<evidence type="ECO:0000256" key="6">
    <source>
        <dbReference type="SAM" id="Coils"/>
    </source>
</evidence>
<evidence type="ECO:0000256" key="5">
    <source>
        <dbReference type="ARBA" id="ARBA00061478"/>
    </source>
</evidence>
<keyword evidence="3" id="KW-0067">ATP-binding</keyword>
<dbReference type="FunCoup" id="D1C1P7">
    <property type="interactions" value="410"/>
</dbReference>
<evidence type="ECO:0000256" key="2">
    <source>
        <dbReference type="ARBA" id="ARBA00022741"/>
    </source>
</evidence>
<evidence type="ECO:0000313" key="10">
    <source>
        <dbReference type="Proteomes" id="UP000002027"/>
    </source>
</evidence>
<dbReference type="InParanoid" id="D1C1P7"/>
<dbReference type="InterPro" id="IPR032524">
    <property type="entry name" value="ABC_tran_C"/>
</dbReference>
<evidence type="ECO:0000256" key="1">
    <source>
        <dbReference type="ARBA" id="ARBA00022737"/>
    </source>
</evidence>
<dbReference type="PANTHER" id="PTHR42855">
    <property type="entry name" value="ABC TRANSPORTER ATP-BINDING SUBUNIT"/>
    <property type="match status" value="1"/>
</dbReference>
<dbReference type="FunFam" id="3.40.50.300:FF:000309">
    <property type="entry name" value="ABC transporter ATP-binding protein"/>
    <property type="match status" value="1"/>
</dbReference>
<evidence type="ECO:0000256" key="7">
    <source>
        <dbReference type="SAM" id="MobiDB-lite"/>
    </source>
</evidence>
<keyword evidence="1" id="KW-0677">Repeat</keyword>
<dbReference type="InterPro" id="IPR017871">
    <property type="entry name" value="ABC_transporter-like_CS"/>
</dbReference>
<keyword evidence="2" id="KW-0547">Nucleotide-binding</keyword>
<dbReference type="PROSITE" id="PS50893">
    <property type="entry name" value="ABC_TRANSPORTER_2"/>
    <property type="match status" value="2"/>
</dbReference>
<reference evidence="9 10" key="2">
    <citation type="journal article" date="2010" name="Stand. Genomic Sci.">
        <title>Complete genome sequence of Desulfohalobium retbaense type strain (HR(100)).</title>
        <authorList>
            <person name="Spring S."/>
            <person name="Nolan M."/>
            <person name="Lapidus A."/>
            <person name="Glavina Del Rio T."/>
            <person name="Copeland A."/>
            <person name="Tice H."/>
            <person name="Cheng J.F."/>
            <person name="Lucas S."/>
            <person name="Land M."/>
            <person name="Chen F."/>
            <person name="Bruce D."/>
            <person name="Goodwin L."/>
            <person name="Pitluck S."/>
            <person name="Ivanova N."/>
            <person name="Mavromatis K."/>
            <person name="Mikhailova N."/>
            <person name="Pati A."/>
            <person name="Chen A."/>
            <person name="Palaniappan K."/>
            <person name="Hauser L."/>
            <person name="Chang Y.J."/>
            <person name="Jeffries C.D."/>
            <person name="Munk C."/>
            <person name="Kiss H."/>
            <person name="Chain P."/>
            <person name="Han C."/>
            <person name="Brettin T."/>
            <person name="Detter J.C."/>
            <person name="Schuler E."/>
            <person name="Goker M."/>
            <person name="Rohde M."/>
            <person name="Bristow J."/>
            <person name="Eisen J.A."/>
            <person name="Markowitz V."/>
            <person name="Hugenholtz P."/>
            <person name="Kyrpides N.C."/>
            <person name="Klenk H.P."/>
        </authorList>
    </citation>
    <scope>NUCLEOTIDE SEQUENCE [LARGE SCALE GENOMIC DNA]</scope>
    <source>
        <strain evidence="10">ATCC 49802 / DSM 20745 / S 6022</strain>
    </source>
</reference>
<evidence type="ECO:0000259" key="8">
    <source>
        <dbReference type="PROSITE" id="PS50893"/>
    </source>
</evidence>
<comment type="similarity">
    <text evidence="5">Belongs to the ABC transporter superfamily. ABCF family. Uup subfamily.</text>
</comment>
<dbReference type="InterPro" id="IPR037118">
    <property type="entry name" value="Val-tRNA_synth_C_sf"/>
</dbReference>
<dbReference type="OrthoDB" id="9801441at2"/>
<dbReference type="InterPro" id="IPR027417">
    <property type="entry name" value="P-loop_NTPase"/>
</dbReference>
<proteinExistence type="inferred from homology"/>
<dbReference type="STRING" id="479434.Sthe_0727"/>
<dbReference type="KEGG" id="sti:Sthe_0727"/>
<organism evidence="9 10">
    <name type="scientific">Sphaerobacter thermophilus (strain ATCC 49802 / DSM 20745 / KCCM 41009 / NCIMB 13125 / S 6022)</name>
    <dbReference type="NCBI Taxonomy" id="479434"/>
    <lineage>
        <taxon>Bacteria</taxon>
        <taxon>Pseudomonadati</taxon>
        <taxon>Thermomicrobiota</taxon>
        <taxon>Thermomicrobia</taxon>
        <taxon>Sphaerobacterales</taxon>
        <taxon>Sphaerobacterineae</taxon>
        <taxon>Sphaerobacteraceae</taxon>
        <taxon>Sphaerobacter</taxon>
    </lineage>
</organism>
<dbReference type="InterPro" id="IPR051309">
    <property type="entry name" value="ABCF_ATPase"/>
</dbReference>
<dbReference type="FunFam" id="3.40.50.300:FF:000011">
    <property type="entry name" value="Putative ABC transporter ATP-binding component"/>
    <property type="match status" value="1"/>
</dbReference>
<dbReference type="RefSeq" id="WP_012871211.1">
    <property type="nucleotide sequence ID" value="NC_013523.1"/>
</dbReference>
<dbReference type="Gene3D" id="1.10.287.380">
    <property type="entry name" value="Valyl-tRNA synthetase, C-terminal domain"/>
    <property type="match status" value="1"/>
</dbReference>
<protein>
    <submittedName>
        <fullName evidence="9">ABC transporter related protein</fullName>
    </submittedName>
</protein>
<dbReference type="InterPro" id="IPR003439">
    <property type="entry name" value="ABC_transporter-like_ATP-bd"/>
</dbReference>
<evidence type="ECO:0000256" key="4">
    <source>
        <dbReference type="ARBA" id="ARBA00049360"/>
    </source>
</evidence>
<keyword evidence="6" id="KW-0175">Coiled coil</keyword>
<evidence type="ECO:0000256" key="3">
    <source>
        <dbReference type="ARBA" id="ARBA00022840"/>
    </source>
</evidence>
<dbReference type="CDD" id="cd03221">
    <property type="entry name" value="ABCF_EF-3"/>
    <property type="match status" value="2"/>
</dbReference>
<dbReference type="GO" id="GO:0005524">
    <property type="term" value="F:ATP binding"/>
    <property type="evidence" value="ECO:0007669"/>
    <property type="project" value="UniProtKB-KW"/>
</dbReference>
<dbReference type="PANTHER" id="PTHR42855:SF2">
    <property type="entry name" value="DRUG RESISTANCE ABC TRANSPORTER,ATP-BINDING PROTEIN"/>
    <property type="match status" value="1"/>
</dbReference>
<dbReference type="GO" id="GO:0016887">
    <property type="term" value="F:ATP hydrolysis activity"/>
    <property type="evidence" value="ECO:0007669"/>
    <property type="project" value="InterPro"/>
</dbReference>
<dbReference type="GO" id="GO:0003677">
    <property type="term" value="F:DNA binding"/>
    <property type="evidence" value="ECO:0007669"/>
    <property type="project" value="InterPro"/>
</dbReference>
<dbReference type="InterPro" id="IPR003593">
    <property type="entry name" value="AAA+_ATPase"/>
</dbReference>
<dbReference type="InterPro" id="IPR032781">
    <property type="entry name" value="ABC_tran_Xtn"/>
</dbReference>
<evidence type="ECO:0000313" key="9">
    <source>
        <dbReference type="EMBL" id="ACZ38164.1"/>
    </source>
</evidence>
<dbReference type="Pfam" id="PF00005">
    <property type="entry name" value="ABC_tran"/>
    <property type="match status" value="2"/>
</dbReference>
<dbReference type="Pfam" id="PF12848">
    <property type="entry name" value="ABC_tran_Xtn"/>
    <property type="match status" value="1"/>
</dbReference>
<comment type="catalytic activity">
    <reaction evidence="4">
        <text>ATP + H2O = ADP + phosphate + H(+)</text>
        <dbReference type="Rhea" id="RHEA:13065"/>
        <dbReference type="ChEBI" id="CHEBI:15377"/>
        <dbReference type="ChEBI" id="CHEBI:15378"/>
        <dbReference type="ChEBI" id="CHEBI:30616"/>
        <dbReference type="ChEBI" id="CHEBI:43474"/>
        <dbReference type="ChEBI" id="CHEBI:456216"/>
    </reaction>
</comment>
<dbReference type="Proteomes" id="UP000002027">
    <property type="component" value="Chromosome 1"/>
</dbReference>
<feature type="coiled-coil region" evidence="6">
    <location>
        <begin position="577"/>
        <end position="637"/>
    </location>
</feature>
<dbReference type="PROSITE" id="PS00211">
    <property type="entry name" value="ABC_TRANSPORTER_1"/>
    <property type="match status" value="2"/>
</dbReference>
<reference evidence="10" key="1">
    <citation type="submission" date="2009-11" db="EMBL/GenBank/DDBJ databases">
        <title>The complete chromosome 1 of Sphaerobacter thermophilus DSM 20745.</title>
        <authorList>
            <person name="Lucas S."/>
            <person name="Copeland A."/>
            <person name="Lapidus A."/>
            <person name="Glavina del Rio T."/>
            <person name="Dalin E."/>
            <person name="Tice H."/>
            <person name="Bruce D."/>
            <person name="Goodwin L."/>
            <person name="Pitluck S."/>
            <person name="Kyrpides N."/>
            <person name="Mavromatis K."/>
            <person name="Ivanova N."/>
            <person name="Mikhailova N."/>
            <person name="LaButti K.M."/>
            <person name="Clum A."/>
            <person name="Sun H.I."/>
            <person name="Brettin T."/>
            <person name="Detter J.C."/>
            <person name="Han C."/>
            <person name="Larimer F."/>
            <person name="Land M."/>
            <person name="Hauser L."/>
            <person name="Markowitz V."/>
            <person name="Cheng J.F."/>
            <person name="Hugenholtz P."/>
            <person name="Woyke T."/>
            <person name="Wu D."/>
            <person name="Steenblock K."/>
            <person name="Schneider S."/>
            <person name="Pukall R."/>
            <person name="Goeker M."/>
            <person name="Klenk H.P."/>
            <person name="Eisen J.A."/>
        </authorList>
    </citation>
    <scope>NUCLEOTIDE SEQUENCE [LARGE SCALE GENOMIC DNA]</scope>
    <source>
        <strain evidence="10">ATCC 49802 / DSM 20745 / S 6022</strain>
    </source>
</reference>
<accession>D1C1P7</accession>
<keyword evidence="10" id="KW-1185">Reference proteome</keyword>
<dbReference type="EMBL" id="CP001823">
    <property type="protein sequence ID" value="ACZ38164.1"/>
    <property type="molecule type" value="Genomic_DNA"/>
</dbReference>
<sequence>MPVTILSVHDLTKNYGSEQIFSGVTFQVEERQRVALVGVNGAGKSTLLRVLAGKEEPDAGTITTLSGLRITYQAQEATFDPDHTVREAALDAFREARRLAEEMAAIEARMSDAQGEELDELLEQYGELSTRFEAAGGYEMEYRTEQVLTGLGFAEEDFATPVTHLSGGQKTRLALACALLSDPDLLLLDEPTNHLDLAALEWLEGFLRSWNRAVIVVSHDRYFLDRVTERTLDLSFGTLEDYPAPYSRYLVLREERRARQLKEYEAQQEFIARTEEFIRRYKAGQRAKEARGRETRLARLERIEKPREHETLNVRLTAGLRSGRIVLSTHRLQVGYPPRDGSKEPEVLLTVPDLTIERGDRVALIGPNGIGKTSLLRTIVGEIKPLAGRIEFGVNVKPAYYAQGHEGLDPRKTVLATLVEKYPMSEEGARTLLGRFLFSGDDVFKTVGSLSGGERSRLALATLTLERANFLVLDEPTNHLDISSREALEGVLSDYEGAILFVSHDRYLIDRLATRVWAVEDGTIKVYQGNYGDYLRQRERAIPQPEAVEPAQPAKSARASTPSPAPRQGDRLSDRERRRLQQELSAAERTISRLEQRLNELNDDLALATIEQDIEAITRLGNEYEAVQAELDAAYAEWENLGRRLDEATEAVRS</sequence>
<feature type="domain" description="ABC transporter" evidence="8">
    <location>
        <begin position="320"/>
        <end position="546"/>
    </location>
</feature>
<dbReference type="SUPFAM" id="SSF52540">
    <property type="entry name" value="P-loop containing nucleoside triphosphate hydrolases"/>
    <property type="match status" value="2"/>
</dbReference>
<dbReference type="Gene3D" id="3.40.50.300">
    <property type="entry name" value="P-loop containing nucleotide triphosphate hydrolases"/>
    <property type="match status" value="2"/>
</dbReference>
<gene>
    <name evidence="9" type="ordered locus">Sthe_0727</name>
</gene>
<feature type="region of interest" description="Disordered" evidence="7">
    <location>
        <begin position="546"/>
        <end position="576"/>
    </location>
</feature>
<dbReference type="HOGENOM" id="CLU_000604_36_0_0"/>